<dbReference type="InterPro" id="IPR000182">
    <property type="entry name" value="GNAT_dom"/>
</dbReference>
<organism evidence="2 3">
    <name type="scientific">Pseudomonas tehranensis</name>
    <dbReference type="NCBI Taxonomy" id="2745502"/>
    <lineage>
        <taxon>Bacteria</taxon>
        <taxon>Pseudomonadati</taxon>
        <taxon>Pseudomonadota</taxon>
        <taxon>Gammaproteobacteria</taxon>
        <taxon>Pseudomonadales</taxon>
        <taxon>Pseudomonadaceae</taxon>
        <taxon>Pseudomonas</taxon>
    </lineage>
</organism>
<evidence type="ECO:0000313" key="2">
    <source>
        <dbReference type="EMBL" id="MBC3345665.1"/>
    </source>
</evidence>
<dbReference type="Proteomes" id="UP000617171">
    <property type="component" value="Unassembled WGS sequence"/>
</dbReference>
<evidence type="ECO:0000259" key="1">
    <source>
        <dbReference type="PROSITE" id="PS51186"/>
    </source>
</evidence>
<reference evidence="2 3" key="1">
    <citation type="journal article" date="2020" name="Microorganisms">
        <title>Reliable Identification of Environmental Pseudomonas Isolates Using the rpoD Gene.</title>
        <authorList>
            <consortium name="The Broad Institute Genome Sequencing Platform"/>
            <person name="Girard L."/>
            <person name="Lood C."/>
            <person name="Rokni-Zadeh H."/>
            <person name="van Noort V."/>
            <person name="Lavigne R."/>
            <person name="De Mot R."/>
        </authorList>
    </citation>
    <scope>NUCLEOTIDE SEQUENCE [LARGE SCALE GENOMIC DNA]</scope>
    <source>
        <strain evidence="2 3">SWRI196</strain>
    </source>
</reference>
<dbReference type="EMBL" id="JABWQV010000007">
    <property type="protein sequence ID" value="MBC3345665.1"/>
    <property type="molecule type" value="Genomic_DNA"/>
</dbReference>
<accession>A0ABR6UM12</accession>
<gene>
    <name evidence="2" type="ORF">HU811_03335</name>
</gene>
<dbReference type="Pfam" id="PF13302">
    <property type="entry name" value="Acetyltransf_3"/>
    <property type="match status" value="1"/>
</dbReference>
<name>A0ABR6UM12_9PSED</name>
<sequence length="258" mass="28563">MSTQAERSVAQRRMRQGLRWWRLGLQDRAAECFATAAQLVPENAQYRVQQGELARWRQNCQRLIGGDVVSDPTLSAKSMYLSVLGVQHAAWLYEAQRQADLAASAGVPRLHCLAEAQRYIHEAGMRPDELLAIAVFCRTSGFVGSIRLCLAGRAALMTYWITPRQQGHGFGTGALELTRTLASLRGIQHIFAVTQPANFQSRAALAKAGFNTIATVLAMDRILELWCAGPREDIGRPVCDTASAVFRRFFQGKTSEEP</sequence>
<dbReference type="PROSITE" id="PS51186">
    <property type="entry name" value="GNAT"/>
    <property type="match status" value="1"/>
</dbReference>
<evidence type="ECO:0000313" key="3">
    <source>
        <dbReference type="Proteomes" id="UP000617171"/>
    </source>
</evidence>
<proteinExistence type="predicted"/>
<protein>
    <submittedName>
        <fullName evidence="2">GNAT family N-acetyltransferase</fullName>
    </submittedName>
</protein>
<comment type="caution">
    <text evidence="2">The sequence shown here is derived from an EMBL/GenBank/DDBJ whole genome shotgun (WGS) entry which is preliminary data.</text>
</comment>
<dbReference type="Gene3D" id="3.40.630.30">
    <property type="match status" value="1"/>
</dbReference>
<dbReference type="InterPro" id="IPR016181">
    <property type="entry name" value="Acyl_CoA_acyltransferase"/>
</dbReference>
<keyword evidence="3" id="KW-1185">Reference proteome</keyword>
<dbReference type="SUPFAM" id="SSF55729">
    <property type="entry name" value="Acyl-CoA N-acyltransferases (Nat)"/>
    <property type="match status" value="1"/>
</dbReference>
<dbReference type="RefSeq" id="WP_186653937.1">
    <property type="nucleotide sequence ID" value="NZ_JABWQV010000007.1"/>
</dbReference>
<feature type="domain" description="N-acetyltransferase" evidence="1">
    <location>
        <begin position="94"/>
        <end position="232"/>
    </location>
</feature>